<comment type="caution">
    <text evidence="5">The sequence shown here is derived from an EMBL/GenBank/DDBJ whole genome shotgun (WGS) entry which is preliminary data.</text>
</comment>
<dbReference type="Gene3D" id="3.90.550.10">
    <property type="entry name" value="Spore Coat Polysaccharide Biosynthesis Protein SpsA, Chain A"/>
    <property type="match status" value="1"/>
</dbReference>
<gene>
    <name evidence="5" type="ORF">OFUS_LOCUS3389</name>
</gene>
<accession>A0A8J1TRH1</accession>
<dbReference type="PROSITE" id="PS01295">
    <property type="entry name" value="ISPD"/>
    <property type="match status" value="1"/>
</dbReference>
<reference evidence="5" key="1">
    <citation type="submission" date="2022-03" db="EMBL/GenBank/DDBJ databases">
        <authorList>
            <person name="Martin C."/>
        </authorList>
    </citation>
    <scope>NUCLEOTIDE SEQUENCE</scope>
</reference>
<evidence type="ECO:0000256" key="3">
    <source>
        <dbReference type="ARBA" id="ARBA00022695"/>
    </source>
</evidence>
<organism evidence="5 6">
    <name type="scientific">Owenia fusiformis</name>
    <name type="common">Polychaete worm</name>
    <dbReference type="NCBI Taxonomy" id="6347"/>
    <lineage>
        <taxon>Eukaryota</taxon>
        <taxon>Metazoa</taxon>
        <taxon>Spiralia</taxon>
        <taxon>Lophotrochozoa</taxon>
        <taxon>Annelida</taxon>
        <taxon>Polychaeta</taxon>
        <taxon>Sedentaria</taxon>
        <taxon>Canalipalpata</taxon>
        <taxon>Sabellida</taxon>
        <taxon>Oweniida</taxon>
        <taxon>Oweniidae</taxon>
        <taxon>Owenia</taxon>
    </lineage>
</organism>
<proteinExistence type="inferred from homology"/>
<name>A0A8J1TRH1_OWEFU</name>
<evidence type="ECO:0000313" key="6">
    <source>
        <dbReference type="Proteomes" id="UP000749559"/>
    </source>
</evidence>
<dbReference type="Pfam" id="PF01128">
    <property type="entry name" value="IspD"/>
    <property type="match status" value="1"/>
</dbReference>
<dbReference type="GO" id="GO:0005829">
    <property type="term" value="C:cytosol"/>
    <property type="evidence" value="ECO:0007669"/>
    <property type="project" value="TreeGrafter"/>
</dbReference>
<dbReference type="CDD" id="cd02516">
    <property type="entry name" value="CDP-ME_synthetase"/>
    <property type="match status" value="1"/>
</dbReference>
<comment type="similarity">
    <text evidence="1">Belongs to the IspD/TarI cytidylyltransferase family. IspD subfamily.</text>
</comment>
<evidence type="ECO:0000313" key="5">
    <source>
        <dbReference type="EMBL" id="CAH1776188.1"/>
    </source>
</evidence>
<dbReference type="SUPFAM" id="SSF53448">
    <property type="entry name" value="Nucleotide-diphospho-sugar transferases"/>
    <property type="match status" value="1"/>
</dbReference>
<keyword evidence="2" id="KW-0808">Transferase</keyword>
<dbReference type="GO" id="GO:0008299">
    <property type="term" value="P:isoprenoid biosynthetic process"/>
    <property type="evidence" value="ECO:0007669"/>
    <property type="project" value="InterPro"/>
</dbReference>
<dbReference type="InterPro" id="IPR018294">
    <property type="entry name" value="ISPD_synthase_CS"/>
</dbReference>
<protein>
    <recommendedName>
        <fullName evidence="4">2-C-methyl-D-erythritol 4-phosphate cytidylyltransferase, chloroplastic</fullName>
    </recommendedName>
</protein>
<dbReference type="GO" id="GO:0047349">
    <property type="term" value="F:D-ribitol-5-phosphate cytidylyltransferase activity"/>
    <property type="evidence" value="ECO:0007669"/>
    <property type="project" value="TreeGrafter"/>
</dbReference>
<sequence length="389" mass="43563">MDGSRVVVVLPAGGCSMRMNTDTPKQYMTILNRPLLSYTIEAFERISWVEQIIVVTAKEQIEFVNKEILPKYGHSKTCITEGGTTRHHSIYNGVKHIASVFVGKPDIVVVHDAVRPFVDEHLLGELVSEAKRHGASAAIRPLVSTVIAVNKEGFLDESLERSKYRASETPQTFQYDIIKSAYEKCSDYDFEFGTECLHLALQYTGTSAKLVEGSSDLWKVTYKKDFYAAEGILKERSTSVRLLYKNEESIACTVHSALEAAGIKTNKEIISNNDISTMTHNCLVLVHDVNTAMDTIKQLHNTEGQRVTANCGSIIIHVLQIAATSERFSLHRKFQNLMRECSRETRDTCVNGVLFEGSSMEDKMCAIIQNLIRDRNIVFTGQVFLVGEI</sequence>
<evidence type="ECO:0000256" key="4">
    <source>
        <dbReference type="ARBA" id="ARBA00069967"/>
    </source>
</evidence>
<dbReference type="AlphaFoldDB" id="A0A8J1TRH1"/>
<dbReference type="PANTHER" id="PTHR43015:SF1">
    <property type="entry name" value="D-RIBITOL-5-PHOSPHATE CYTIDYLYLTRANSFERASE"/>
    <property type="match status" value="1"/>
</dbReference>
<dbReference type="OrthoDB" id="414267at2759"/>
<dbReference type="FunFam" id="3.90.550.10:FF:000003">
    <property type="entry name" value="2-C-methyl-D-erythritol 4-phosphate cytidylyltransferase"/>
    <property type="match status" value="1"/>
</dbReference>
<dbReference type="GO" id="GO:0035269">
    <property type="term" value="P:protein O-linked glycosylation via mannose"/>
    <property type="evidence" value="ECO:0007669"/>
    <property type="project" value="TreeGrafter"/>
</dbReference>
<dbReference type="EMBL" id="CAIIXF020000001">
    <property type="protein sequence ID" value="CAH1776188.1"/>
    <property type="molecule type" value="Genomic_DNA"/>
</dbReference>
<evidence type="ECO:0000256" key="2">
    <source>
        <dbReference type="ARBA" id="ARBA00022679"/>
    </source>
</evidence>
<dbReference type="Proteomes" id="UP000749559">
    <property type="component" value="Unassembled WGS sequence"/>
</dbReference>
<dbReference type="InterPro" id="IPR029044">
    <property type="entry name" value="Nucleotide-diphossugar_trans"/>
</dbReference>
<keyword evidence="6" id="KW-1185">Reference proteome</keyword>
<evidence type="ECO:0000256" key="1">
    <source>
        <dbReference type="ARBA" id="ARBA00009789"/>
    </source>
</evidence>
<dbReference type="PANTHER" id="PTHR43015">
    <property type="entry name" value="D-RIBITOL-5-PHOSPHATE CYTIDYLYLTRANSFERASE"/>
    <property type="match status" value="1"/>
</dbReference>
<dbReference type="InterPro" id="IPR034683">
    <property type="entry name" value="IspD/TarI"/>
</dbReference>
<keyword evidence="3" id="KW-0548">Nucleotidyltransferase</keyword>
<dbReference type="GO" id="GO:0050518">
    <property type="term" value="F:2-C-methyl-D-erythritol 4-phosphate cytidylyltransferase activity"/>
    <property type="evidence" value="ECO:0007669"/>
    <property type="project" value="UniProtKB-ARBA"/>
</dbReference>